<name>A0A949JXY6_9FIRM</name>
<keyword evidence="3" id="KW-1185">Reference proteome</keyword>
<dbReference type="Pfam" id="PF13443">
    <property type="entry name" value="HTH_26"/>
    <property type="match status" value="1"/>
</dbReference>
<proteinExistence type="predicted"/>
<evidence type="ECO:0000313" key="2">
    <source>
        <dbReference type="EMBL" id="MBU9736134.1"/>
    </source>
</evidence>
<dbReference type="InterPro" id="IPR010982">
    <property type="entry name" value="Lambda_DNA-bd_dom_sf"/>
</dbReference>
<sequence>MICFDKLWETMRQKEITTYKLIKYHNFSPSQIQRLKRNQCVSTYTLNRLCNILTCDIKDIAQYREDEL</sequence>
<dbReference type="AlphaFoldDB" id="A0A949JXY6"/>
<gene>
    <name evidence="2" type="ORF">KTH89_06260</name>
</gene>
<evidence type="ECO:0000259" key="1">
    <source>
        <dbReference type="Pfam" id="PF13443"/>
    </source>
</evidence>
<dbReference type="Gene3D" id="1.10.260.40">
    <property type="entry name" value="lambda repressor-like DNA-binding domains"/>
    <property type="match status" value="1"/>
</dbReference>
<organism evidence="2 3">
    <name type="scientific">Diplocloster agilis</name>
    <dbReference type="NCBI Taxonomy" id="2850323"/>
    <lineage>
        <taxon>Bacteria</taxon>
        <taxon>Bacillati</taxon>
        <taxon>Bacillota</taxon>
        <taxon>Clostridia</taxon>
        <taxon>Lachnospirales</taxon>
        <taxon>Lachnospiraceae</taxon>
        <taxon>Diplocloster</taxon>
    </lineage>
</organism>
<feature type="domain" description="HTH cro/C1-type" evidence="1">
    <location>
        <begin position="6"/>
        <end position="65"/>
    </location>
</feature>
<dbReference type="GO" id="GO:0003677">
    <property type="term" value="F:DNA binding"/>
    <property type="evidence" value="ECO:0007669"/>
    <property type="project" value="InterPro"/>
</dbReference>
<evidence type="ECO:0000313" key="3">
    <source>
        <dbReference type="Proteomes" id="UP000712157"/>
    </source>
</evidence>
<dbReference type="Proteomes" id="UP000712157">
    <property type="component" value="Unassembled WGS sequence"/>
</dbReference>
<dbReference type="SUPFAM" id="SSF47413">
    <property type="entry name" value="lambda repressor-like DNA-binding domains"/>
    <property type="match status" value="1"/>
</dbReference>
<accession>A0A949JXY6</accession>
<reference evidence="2" key="1">
    <citation type="submission" date="2021-06" db="EMBL/GenBank/DDBJ databases">
        <title>Description of novel taxa of the family Lachnospiraceae.</title>
        <authorList>
            <person name="Chaplin A.V."/>
            <person name="Sokolova S.R."/>
            <person name="Pikina A.P."/>
            <person name="Korzhanova M."/>
            <person name="Belova V."/>
            <person name="Korostin D."/>
            <person name="Efimov B.A."/>
        </authorList>
    </citation>
    <scope>NUCLEOTIDE SEQUENCE</scope>
    <source>
        <strain evidence="2">ASD5720</strain>
    </source>
</reference>
<dbReference type="InterPro" id="IPR001387">
    <property type="entry name" value="Cro/C1-type_HTH"/>
</dbReference>
<comment type="caution">
    <text evidence="2">The sequence shown here is derived from an EMBL/GenBank/DDBJ whole genome shotgun (WGS) entry which is preliminary data.</text>
</comment>
<protein>
    <submittedName>
        <fullName evidence="2">Helix-turn-helix transcriptional regulator</fullName>
    </submittedName>
</protein>
<dbReference type="RefSeq" id="WP_158341974.1">
    <property type="nucleotide sequence ID" value="NZ_JAHQCW010000007.1"/>
</dbReference>
<dbReference type="EMBL" id="JAHQCW010000007">
    <property type="protein sequence ID" value="MBU9736134.1"/>
    <property type="molecule type" value="Genomic_DNA"/>
</dbReference>